<feature type="region of interest" description="Disordered" evidence="10">
    <location>
        <begin position="615"/>
        <end position="655"/>
    </location>
</feature>
<dbReference type="OMA" id="MTVCGPQ"/>
<evidence type="ECO:0000256" key="10">
    <source>
        <dbReference type="SAM" id="MobiDB-lite"/>
    </source>
</evidence>
<dbReference type="GeneTree" id="ENSGT00940000154578"/>
<keyword evidence="5 9" id="KW-0479">Metal-binding</keyword>
<dbReference type="GO" id="GO:0005737">
    <property type="term" value="C:cytoplasm"/>
    <property type="evidence" value="ECO:0007669"/>
    <property type="project" value="UniProtKB-SubCell"/>
</dbReference>
<dbReference type="PROSITE" id="PS00518">
    <property type="entry name" value="ZF_RING_1"/>
    <property type="match status" value="1"/>
</dbReference>
<dbReference type="InterPro" id="IPR017907">
    <property type="entry name" value="Znf_RING_CS"/>
</dbReference>
<feature type="compositionally biased region" description="Basic and acidic residues" evidence="10">
    <location>
        <begin position="645"/>
        <end position="655"/>
    </location>
</feature>
<dbReference type="Pfam" id="PF21718">
    <property type="entry name" value="KH_DTX3L"/>
    <property type="match status" value="1"/>
</dbReference>
<reference evidence="12 13" key="1">
    <citation type="submission" date="2020-10" db="EMBL/GenBank/DDBJ databases">
        <title>Pygocentrus nattereri (red-bellied piranha) genome, fPygNat1, primary haplotype.</title>
        <authorList>
            <person name="Myers G."/>
            <person name="Meyer A."/>
            <person name="Karagic N."/>
            <person name="Pippel M."/>
            <person name="Winkler S."/>
            <person name="Tracey A."/>
            <person name="Wood J."/>
            <person name="Formenti G."/>
            <person name="Howe K."/>
            <person name="Fedrigo O."/>
            <person name="Jarvis E.D."/>
        </authorList>
    </citation>
    <scope>NUCLEOTIDE SEQUENCE [LARGE SCALE GENOMIC DNA]</scope>
</reference>
<sequence>MQSPAISTDEPMDTSDTSLSTPAVITQPRSVEEELKGQLETPGQMPVSEDLYTAVAITKDATKSDDTLNLSACPDAQDNNRSADSGTADGPKPSAPRDSAKVYIRVEWAEKTPDRWKSQLEKALQTWCNTTLFEHVKETCTVVNLQLLDDLCRAVVEISPSKFLGILKMLQKDTLTFKDLRCNATVHFLDETTIFNEPQNSGPTVEEEKVLVPEVGGIGRFSAFIELNKFSLDIQTKLKRRFGNPQFENSLSFSGPFDTVENFYREVCSIVRGSETGMAAASVRNNIGRAEIPHHAESSGAPPTLTVPLFHYWYFSRAFRNVLSQFEMDFGVKINAEVLVSVTSGDQTRSDDVAQKFIDLYQQSTHNLQGVDIPQTQQESEIVKDVVRNVKVDQTKMVLDMSADQFLLFGPAQIISRVEKEMNLESRTVLPRSHSNDMTSKMETDISRSWTLGMDIKDTPGPIEMNEIYWELMKKISQKQIKDIEQKYGVVFCPAHAQGSFKVAVQSVSQHVNLESHALRAFMHLYQKVATSAVVCTFKNPAEAKTVDQVLERLGRQDLFLDVHEKNNIRKLVGLPKHLGPAIADIEKLVGKSVFQDKTKKLLGYPGNLPQSWGLSGGQQGAGATEWTHGPSLNSGVQANNESFSAKEKENDKSKDDNCPICMDKFTDKTKLKCGHEFCKECLKAAIKSLGEICPVCKDIFGTLMGTQPDGKMHVSIQHYSLPGYSKCGTIEINYIIPDGIQTERHPNPGQHFFGTSRRAFLPDNNEGRYVLKLLQKAFDQKLIFTVGTSTTTGAQNVVIWNDIHHKTSMSGGPQGYGYPDPDYLKRVKEELKAKGIE</sequence>
<dbReference type="PROSITE" id="PS50089">
    <property type="entry name" value="ZF_RING_2"/>
    <property type="match status" value="1"/>
</dbReference>
<name>A0A3B4DIU0_PYGNA</name>
<dbReference type="GO" id="GO:0016567">
    <property type="term" value="P:protein ubiquitination"/>
    <property type="evidence" value="ECO:0007669"/>
    <property type="project" value="UniProtKB-UniRule"/>
</dbReference>
<organism evidence="12 13">
    <name type="scientific">Pygocentrus nattereri</name>
    <name type="common">Red-bellied piranha</name>
    <dbReference type="NCBI Taxonomy" id="42514"/>
    <lineage>
        <taxon>Eukaryota</taxon>
        <taxon>Metazoa</taxon>
        <taxon>Chordata</taxon>
        <taxon>Craniata</taxon>
        <taxon>Vertebrata</taxon>
        <taxon>Euteleostomi</taxon>
        <taxon>Actinopterygii</taxon>
        <taxon>Neopterygii</taxon>
        <taxon>Teleostei</taxon>
        <taxon>Ostariophysi</taxon>
        <taxon>Characiformes</taxon>
        <taxon>Characoidei</taxon>
        <taxon>Pygocentrus</taxon>
    </lineage>
</organism>
<feature type="compositionally biased region" description="Polar residues" evidence="10">
    <location>
        <begin position="14"/>
        <end position="29"/>
    </location>
</feature>
<feature type="domain" description="RING-type" evidence="11">
    <location>
        <begin position="659"/>
        <end position="698"/>
    </location>
</feature>
<evidence type="ECO:0000256" key="5">
    <source>
        <dbReference type="ARBA" id="ARBA00022723"/>
    </source>
</evidence>
<feature type="compositionally biased region" description="Polar residues" evidence="10">
    <location>
        <begin position="631"/>
        <end position="644"/>
    </location>
</feature>
<feature type="region of interest" description="Disordered" evidence="10">
    <location>
        <begin position="66"/>
        <end position="99"/>
    </location>
</feature>
<evidence type="ECO:0000256" key="1">
    <source>
        <dbReference type="ARBA" id="ARBA00000900"/>
    </source>
</evidence>
<evidence type="ECO:0000256" key="8">
    <source>
        <dbReference type="PROSITE-ProRule" id="PRU00175"/>
    </source>
</evidence>
<comment type="subcellular location">
    <subcellularLocation>
        <location evidence="9">Cytoplasm</location>
    </subcellularLocation>
</comment>
<dbReference type="OrthoDB" id="527344at2759"/>
<reference evidence="12" key="3">
    <citation type="submission" date="2025-09" db="UniProtKB">
        <authorList>
            <consortium name="Ensembl"/>
        </authorList>
    </citation>
    <scope>IDENTIFICATION</scope>
</reference>
<keyword evidence="13" id="KW-1185">Reference proteome</keyword>
<dbReference type="Gene3D" id="3.30.40.10">
    <property type="entry name" value="Zinc/RING finger domain, C3HC4 (zinc finger)"/>
    <property type="match status" value="1"/>
</dbReference>
<dbReference type="Gene3D" id="3.30.390.130">
    <property type="match status" value="1"/>
</dbReference>
<proteinExistence type="inferred from homology"/>
<dbReference type="GO" id="GO:0061630">
    <property type="term" value="F:ubiquitin protein ligase activity"/>
    <property type="evidence" value="ECO:0007669"/>
    <property type="project" value="UniProtKB-UniRule"/>
</dbReference>
<dbReference type="InterPro" id="IPR039396">
    <property type="entry name" value="Deltex_C"/>
</dbReference>
<evidence type="ECO:0000256" key="4">
    <source>
        <dbReference type="ARBA" id="ARBA00022679"/>
    </source>
</evidence>
<dbReference type="PANTHER" id="PTHR12622">
    <property type="entry name" value="DELTEX-RELATED"/>
    <property type="match status" value="1"/>
</dbReference>
<dbReference type="InterPro" id="IPR048409">
    <property type="entry name" value="DTX3L_KH-like"/>
</dbReference>
<dbReference type="Proteomes" id="UP001501920">
    <property type="component" value="Chromosome 21"/>
</dbReference>
<dbReference type="SMART" id="SM00184">
    <property type="entry name" value="RING"/>
    <property type="match status" value="1"/>
</dbReference>
<dbReference type="InterPro" id="IPR018957">
    <property type="entry name" value="Znf_C3HC4_RING-type"/>
</dbReference>
<evidence type="ECO:0000256" key="2">
    <source>
        <dbReference type="ARBA" id="ARBA00004906"/>
    </source>
</evidence>
<dbReference type="InterPro" id="IPR013083">
    <property type="entry name" value="Znf_RING/FYVE/PHD"/>
</dbReference>
<evidence type="ECO:0000256" key="7">
    <source>
        <dbReference type="ARBA" id="ARBA00022833"/>
    </source>
</evidence>
<dbReference type="EC" id="2.3.2.27" evidence="9"/>
<dbReference type="GO" id="GO:0007219">
    <property type="term" value="P:Notch signaling pathway"/>
    <property type="evidence" value="ECO:0007669"/>
    <property type="project" value="InterPro"/>
</dbReference>
<protein>
    <recommendedName>
        <fullName evidence="9">E3 ubiquitin-protein ligase</fullName>
        <ecNumber evidence="9">2.3.2.27</ecNumber>
    </recommendedName>
</protein>
<keyword evidence="7 9" id="KW-0862">Zinc</keyword>
<evidence type="ECO:0000256" key="3">
    <source>
        <dbReference type="ARBA" id="ARBA00009413"/>
    </source>
</evidence>
<evidence type="ECO:0000256" key="6">
    <source>
        <dbReference type="ARBA" id="ARBA00022771"/>
    </source>
</evidence>
<dbReference type="InterPro" id="IPR039398">
    <property type="entry name" value="Deltex_fam"/>
</dbReference>
<dbReference type="Ensembl" id="ENSPNAT00000013674.2">
    <property type="protein sequence ID" value="ENSPNAP00000023031.1"/>
    <property type="gene ID" value="ENSPNAG00000000314.2"/>
</dbReference>
<dbReference type="CDD" id="cd09633">
    <property type="entry name" value="Deltex_C"/>
    <property type="match status" value="1"/>
</dbReference>
<dbReference type="UniPathway" id="UPA00143"/>
<dbReference type="GO" id="GO:0008270">
    <property type="term" value="F:zinc ion binding"/>
    <property type="evidence" value="ECO:0007669"/>
    <property type="project" value="UniProtKB-KW"/>
</dbReference>
<evidence type="ECO:0000256" key="9">
    <source>
        <dbReference type="RuleBase" id="RU367105"/>
    </source>
</evidence>
<comment type="pathway">
    <text evidence="2 9">Protein modification; protein ubiquitination.</text>
</comment>
<keyword evidence="4 9" id="KW-0808">Transferase</keyword>
<keyword evidence="6 8" id="KW-0863">Zinc-finger</keyword>
<dbReference type="Pfam" id="PF18102">
    <property type="entry name" value="DTC"/>
    <property type="match status" value="1"/>
</dbReference>
<dbReference type="FunFam" id="3.30.390.130:FF:000001">
    <property type="entry name" value="Probable E3 ubiquitin-protein ligase DTX3"/>
    <property type="match status" value="1"/>
</dbReference>
<dbReference type="SUPFAM" id="SSF57850">
    <property type="entry name" value="RING/U-box"/>
    <property type="match status" value="1"/>
</dbReference>
<keyword evidence="9" id="KW-0963">Cytoplasm</keyword>
<comment type="catalytic activity">
    <reaction evidence="1 9">
        <text>S-ubiquitinyl-[E2 ubiquitin-conjugating enzyme]-L-cysteine + [acceptor protein]-L-lysine = [E2 ubiquitin-conjugating enzyme]-L-cysteine + N(6)-ubiquitinyl-[acceptor protein]-L-lysine.</text>
        <dbReference type="EC" id="2.3.2.27"/>
    </reaction>
</comment>
<dbReference type="Pfam" id="PF00097">
    <property type="entry name" value="zf-C3HC4"/>
    <property type="match status" value="1"/>
</dbReference>
<feature type="region of interest" description="Disordered" evidence="10">
    <location>
        <begin position="1"/>
        <end position="49"/>
    </location>
</feature>
<dbReference type="InterPro" id="IPR039399">
    <property type="entry name" value="Deltex_C_sf"/>
</dbReference>
<dbReference type="RefSeq" id="XP_017548272.1">
    <property type="nucleotide sequence ID" value="XM_017692783.2"/>
</dbReference>
<evidence type="ECO:0000313" key="13">
    <source>
        <dbReference type="Proteomes" id="UP001501920"/>
    </source>
</evidence>
<reference evidence="12" key="2">
    <citation type="submission" date="2025-08" db="UniProtKB">
        <authorList>
            <consortium name="Ensembl"/>
        </authorList>
    </citation>
    <scope>IDENTIFICATION</scope>
</reference>
<comment type="similarity">
    <text evidence="3 9">Belongs to the Deltex family.</text>
</comment>
<dbReference type="GeneID" id="108424633"/>
<dbReference type="AlphaFoldDB" id="A0A3B4DIU0"/>
<evidence type="ECO:0000313" key="12">
    <source>
        <dbReference type="Ensembl" id="ENSPNAP00000023031.1"/>
    </source>
</evidence>
<accession>A0A3B4DIU0</accession>
<evidence type="ECO:0000259" key="11">
    <source>
        <dbReference type="PROSITE" id="PS50089"/>
    </source>
</evidence>
<dbReference type="InterPro" id="IPR001841">
    <property type="entry name" value="Znf_RING"/>
</dbReference>